<gene>
    <name evidence="2" type="ORF">CR513_23918</name>
</gene>
<comment type="caution">
    <text evidence="2">The sequence shown here is derived from an EMBL/GenBank/DDBJ whole genome shotgun (WGS) entry which is preliminary data.</text>
</comment>
<dbReference type="Proteomes" id="UP000257109">
    <property type="component" value="Unassembled WGS sequence"/>
</dbReference>
<evidence type="ECO:0000256" key="1">
    <source>
        <dbReference type="SAM" id="MobiDB-lite"/>
    </source>
</evidence>
<feature type="compositionally biased region" description="Polar residues" evidence="1">
    <location>
        <begin position="27"/>
        <end position="58"/>
    </location>
</feature>
<evidence type="ECO:0000313" key="3">
    <source>
        <dbReference type="Proteomes" id="UP000257109"/>
    </source>
</evidence>
<sequence>MSQPARLTTITRRLKPKPSRPGPTFSDPLSSSPMRDGLVSSNTEATSAPSRRHITSSTINKRALQEQIRKCTFVILIMYRAMHANRGLIGIPTHSGGSDPQRLGYGRCTTNINHGDRRGRWIHLNSDHCDRSLPRSSRLSLYLERLGHCRELGQMENNDIKLKELATPNV</sequence>
<organism evidence="2 3">
    <name type="scientific">Mucuna pruriens</name>
    <name type="common">Velvet bean</name>
    <name type="synonym">Dolichos pruriens</name>
    <dbReference type="NCBI Taxonomy" id="157652"/>
    <lineage>
        <taxon>Eukaryota</taxon>
        <taxon>Viridiplantae</taxon>
        <taxon>Streptophyta</taxon>
        <taxon>Embryophyta</taxon>
        <taxon>Tracheophyta</taxon>
        <taxon>Spermatophyta</taxon>
        <taxon>Magnoliopsida</taxon>
        <taxon>eudicotyledons</taxon>
        <taxon>Gunneridae</taxon>
        <taxon>Pentapetalae</taxon>
        <taxon>rosids</taxon>
        <taxon>fabids</taxon>
        <taxon>Fabales</taxon>
        <taxon>Fabaceae</taxon>
        <taxon>Papilionoideae</taxon>
        <taxon>50 kb inversion clade</taxon>
        <taxon>NPAAA clade</taxon>
        <taxon>indigoferoid/millettioid clade</taxon>
        <taxon>Phaseoleae</taxon>
        <taxon>Mucuna</taxon>
    </lineage>
</organism>
<feature type="compositionally biased region" description="Polar residues" evidence="1">
    <location>
        <begin position="1"/>
        <end position="11"/>
    </location>
</feature>
<evidence type="ECO:0000313" key="2">
    <source>
        <dbReference type="EMBL" id="RDX93775.1"/>
    </source>
</evidence>
<reference evidence="2" key="1">
    <citation type="submission" date="2018-05" db="EMBL/GenBank/DDBJ databases">
        <title>Draft genome of Mucuna pruriens seed.</title>
        <authorList>
            <person name="Nnadi N.E."/>
            <person name="Vos R."/>
            <person name="Hasami M.H."/>
            <person name="Devisetty U.K."/>
            <person name="Aguiy J.C."/>
        </authorList>
    </citation>
    <scope>NUCLEOTIDE SEQUENCE [LARGE SCALE GENOMIC DNA]</scope>
    <source>
        <strain evidence="2">JCA_2017</strain>
    </source>
</reference>
<keyword evidence="3" id="KW-1185">Reference proteome</keyword>
<dbReference type="EMBL" id="QJKJ01004532">
    <property type="protein sequence ID" value="RDX93775.1"/>
    <property type="molecule type" value="Genomic_DNA"/>
</dbReference>
<proteinExistence type="predicted"/>
<name>A0A371GTB9_MUCPR</name>
<protein>
    <submittedName>
        <fullName evidence="2">Uncharacterized protein</fullName>
    </submittedName>
</protein>
<dbReference type="AlphaFoldDB" id="A0A371GTB9"/>
<feature type="region of interest" description="Disordered" evidence="1">
    <location>
        <begin position="1"/>
        <end position="58"/>
    </location>
</feature>
<accession>A0A371GTB9</accession>
<feature type="non-terminal residue" evidence="2">
    <location>
        <position position="1"/>
    </location>
</feature>
<feature type="non-terminal residue" evidence="2">
    <location>
        <position position="170"/>
    </location>
</feature>